<evidence type="ECO:0000256" key="2">
    <source>
        <dbReference type="SAM" id="SignalP"/>
    </source>
</evidence>
<keyword evidence="3" id="KW-1185">Reference proteome</keyword>
<keyword evidence="2" id="KW-0732">Signal</keyword>
<gene>
    <name evidence="4" type="primary">LOC107218066</name>
</gene>
<organism evidence="3 4">
    <name type="scientific">Neodiprion lecontei</name>
    <name type="common">Redheaded pine sawfly</name>
    <dbReference type="NCBI Taxonomy" id="441921"/>
    <lineage>
        <taxon>Eukaryota</taxon>
        <taxon>Metazoa</taxon>
        <taxon>Ecdysozoa</taxon>
        <taxon>Arthropoda</taxon>
        <taxon>Hexapoda</taxon>
        <taxon>Insecta</taxon>
        <taxon>Pterygota</taxon>
        <taxon>Neoptera</taxon>
        <taxon>Endopterygota</taxon>
        <taxon>Hymenoptera</taxon>
        <taxon>Tenthredinoidea</taxon>
        <taxon>Diprionidae</taxon>
        <taxon>Diprioninae</taxon>
        <taxon>Neodiprion</taxon>
    </lineage>
</organism>
<dbReference type="RefSeq" id="XP_046598968.1">
    <property type="nucleotide sequence ID" value="XM_046743012.1"/>
</dbReference>
<feature type="compositionally biased region" description="Low complexity" evidence="1">
    <location>
        <begin position="363"/>
        <end position="373"/>
    </location>
</feature>
<dbReference type="Proteomes" id="UP000829291">
    <property type="component" value="Chromosome 6"/>
</dbReference>
<feature type="chain" id="PRO_5046844164" evidence="2">
    <location>
        <begin position="20"/>
        <end position="739"/>
    </location>
</feature>
<feature type="region of interest" description="Disordered" evidence="1">
    <location>
        <begin position="352"/>
        <end position="373"/>
    </location>
</feature>
<dbReference type="GeneID" id="107218066"/>
<feature type="compositionally biased region" description="Polar residues" evidence="1">
    <location>
        <begin position="430"/>
        <end position="441"/>
    </location>
</feature>
<evidence type="ECO:0000256" key="1">
    <source>
        <dbReference type="SAM" id="MobiDB-lite"/>
    </source>
</evidence>
<feature type="compositionally biased region" description="Polar residues" evidence="1">
    <location>
        <begin position="491"/>
        <end position="509"/>
    </location>
</feature>
<evidence type="ECO:0000313" key="3">
    <source>
        <dbReference type="Proteomes" id="UP000829291"/>
    </source>
</evidence>
<sequence length="739" mass="79855">MKFTWILYMLSCALFLANCAPTTENPPLDIDGSDLKKVVEDGAAAGEEERRETLEDIVDLGNEGEAELPILPPIILIDFTNGTNLTSEEKSKRTINGNLGYGFQSNSLLSGKYNYYLPTGNTGTTVSIEESISPFLPTTIIEKVNGAGSYSNLFGNPVQSHQRANPVTPLAFGQRTKLLKANSQSFQSFSGFSAAQKPNYVSYSTPRPDFQSNVYPTAPAGLGNYGNQASGFSGFTSPRPQVYNPSLYQNQKTYNSPVQSYDSFAPTPRPTISTNYVTPRPETIYTTPKPQSYSDQSQTTVLSALKGNSPKYSFENGVKYEHKIVWKYPDGMVSEVGPDSYDDSYPGYSSPTKISLTSGYPKSGSNSYSASSEGIYSQKPATFPNNGDSGKGDSKANQFVSSASISSGNAGYFGSPSQLTQPSLKFGYQNPYSASTGQSGSLGKPDVQDTKPASSYPVDSPHPEYSPLQSYEIGQDFEGLDGQRTGAYTFEQPSNSGSHSLGGKTPSTTVLSKYKPQVQQYLKKALGLGGAEKSQVYQTTATGSSSSSPSNLQYSSLLDYNPSLSQYIGNPASILNAQPTFVQAGNSLIPVIILRVDGVPPIQPKVTPNINLKALLQKYLTQYAQTVTNLSKSQGYDQGYDNQGPSGSELYDLGQLTQSLSQLRQGANFKQNFAQNFAQSIAGQSYQPGSLSSQSSYGGFDKGDYGNLQNAKYVAPRKHKVKNVEIVDDPRYTTYKVKD</sequence>
<name>A0ABM3GFA8_NEOLC</name>
<accession>A0ABM3GFA8</accession>
<feature type="region of interest" description="Disordered" evidence="1">
    <location>
        <begin position="485"/>
        <end position="509"/>
    </location>
</feature>
<protein>
    <submittedName>
        <fullName evidence="4">Uncharacterized protein LOC107218066 isoform X1</fullName>
    </submittedName>
</protein>
<reference evidence="4" key="1">
    <citation type="submission" date="2025-08" db="UniProtKB">
        <authorList>
            <consortium name="RefSeq"/>
        </authorList>
    </citation>
    <scope>IDENTIFICATION</scope>
    <source>
        <tissue evidence="4">Thorax and Abdomen</tissue>
    </source>
</reference>
<feature type="signal peptide" evidence="2">
    <location>
        <begin position="1"/>
        <end position="19"/>
    </location>
</feature>
<proteinExistence type="predicted"/>
<evidence type="ECO:0000313" key="4">
    <source>
        <dbReference type="RefSeq" id="XP_046598968.1"/>
    </source>
</evidence>
<feature type="region of interest" description="Disordered" evidence="1">
    <location>
        <begin position="261"/>
        <end position="280"/>
    </location>
</feature>
<feature type="region of interest" description="Disordered" evidence="1">
    <location>
        <begin position="424"/>
        <end position="468"/>
    </location>
</feature>